<organism evidence="2">
    <name type="scientific">bioreactor metagenome</name>
    <dbReference type="NCBI Taxonomy" id="1076179"/>
    <lineage>
        <taxon>unclassified sequences</taxon>
        <taxon>metagenomes</taxon>
        <taxon>ecological metagenomes</taxon>
    </lineage>
</organism>
<comment type="caution">
    <text evidence="2">The sequence shown here is derived from an EMBL/GenBank/DDBJ whole genome shotgun (WGS) entry which is preliminary data.</text>
</comment>
<dbReference type="AlphaFoldDB" id="A0A645F4V0"/>
<dbReference type="EMBL" id="VSSQ01054736">
    <property type="protein sequence ID" value="MPN08656.1"/>
    <property type="molecule type" value="Genomic_DNA"/>
</dbReference>
<keyword evidence="1" id="KW-0812">Transmembrane</keyword>
<protein>
    <submittedName>
        <fullName evidence="2">Uncharacterized protein</fullName>
    </submittedName>
</protein>
<reference evidence="2" key="1">
    <citation type="submission" date="2019-08" db="EMBL/GenBank/DDBJ databases">
        <authorList>
            <person name="Kucharzyk K."/>
            <person name="Murdoch R.W."/>
            <person name="Higgins S."/>
            <person name="Loffler F."/>
        </authorList>
    </citation>
    <scope>NUCLEOTIDE SEQUENCE</scope>
</reference>
<name>A0A645F4V0_9ZZZZ</name>
<proteinExistence type="predicted"/>
<accession>A0A645F4V0</accession>
<evidence type="ECO:0000256" key="1">
    <source>
        <dbReference type="SAM" id="Phobius"/>
    </source>
</evidence>
<feature type="transmembrane region" description="Helical" evidence="1">
    <location>
        <begin position="47"/>
        <end position="69"/>
    </location>
</feature>
<gene>
    <name evidence="2" type="ORF">SDC9_155941</name>
</gene>
<keyword evidence="1" id="KW-1133">Transmembrane helix</keyword>
<keyword evidence="1" id="KW-0472">Membrane</keyword>
<sequence>MQGGQQLPYGVPACKGIDNHGFLPVGECIDTDALIFFYYFSRLFKNILLHLELLYLLLQPVPFFFQVVAFSPQLNLLF</sequence>
<evidence type="ECO:0000313" key="2">
    <source>
        <dbReference type="EMBL" id="MPN08656.1"/>
    </source>
</evidence>